<dbReference type="InterPro" id="IPR029058">
    <property type="entry name" value="AB_hydrolase_fold"/>
</dbReference>
<proteinExistence type="inferred from homology"/>
<feature type="domain" description="AB hydrolase-1" evidence="3">
    <location>
        <begin position="38"/>
        <end position="283"/>
    </location>
</feature>
<reference evidence="4" key="1">
    <citation type="submission" date="2020-07" db="EMBL/GenBank/DDBJ databases">
        <authorList>
            <person name="Camacho E."/>
        </authorList>
    </citation>
    <scope>NUCLEOTIDE SEQUENCE</scope>
    <source>
        <strain evidence="4">MPO218</strain>
    </source>
</reference>
<dbReference type="RefSeq" id="WP_208632587.1">
    <property type="nucleotide sequence ID" value="NZ_CP059319.1"/>
</dbReference>
<dbReference type="AlphaFoldDB" id="A0A975HDF6"/>
<evidence type="ECO:0000256" key="1">
    <source>
        <dbReference type="ARBA" id="ARBA00022801"/>
    </source>
</evidence>
<protein>
    <submittedName>
        <fullName evidence="4">Alpha/beta fold hydrolase</fullName>
    </submittedName>
</protein>
<name>A0A975HDF6_9SPHN</name>
<comment type="similarity">
    <text evidence="2">Belongs to the AB hydrolase superfamily. FUS2 hydrolase family.</text>
</comment>
<dbReference type="Gene3D" id="3.40.50.1820">
    <property type="entry name" value="alpha/beta hydrolase"/>
    <property type="match status" value="1"/>
</dbReference>
<dbReference type="EMBL" id="CP059319">
    <property type="protein sequence ID" value="QTH21223.1"/>
    <property type="molecule type" value="Genomic_DNA"/>
</dbReference>
<sequence>MEMRFDVGAAAALGEPCHIAGTLFPPTVARDGPLVIALLVPGGGYARRYYDLHVDGHAGYSAALRLAERGIVAVAIDSLGTGESSIPEDGRRVTLDIQAATLAEVARQLREAARAGTLLPSVPAREPVVIGIGHSLGGCTITLQQGDHAVCDAVAILGFSCQYIRTAVDPKTGERLRPRIPASREGYNRSDPASHRDRFYTASVPRAVIEAEEAARVAMPDGVAEVLIPGRSAPAAARIDVPVLLGFGEFDVSPDPHAEPGFYRSSRDVTLLVLPDAAHCHNSASGRAGFWRRIGDWIDMVAAGPATA</sequence>
<dbReference type="PANTHER" id="PTHR22946:SF9">
    <property type="entry name" value="POLYKETIDE TRANSFERASE AF380"/>
    <property type="match status" value="1"/>
</dbReference>
<dbReference type="PANTHER" id="PTHR22946">
    <property type="entry name" value="DIENELACTONE HYDROLASE DOMAIN-CONTAINING PROTEIN-RELATED"/>
    <property type="match status" value="1"/>
</dbReference>
<dbReference type="InterPro" id="IPR050261">
    <property type="entry name" value="FrsA_esterase"/>
</dbReference>
<dbReference type="InterPro" id="IPR000073">
    <property type="entry name" value="AB_hydrolase_1"/>
</dbReference>
<evidence type="ECO:0000313" key="4">
    <source>
        <dbReference type="EMBL" id="QTH21223.1"/>
    </source>
</evidence>
<keyword evidence="1 4" id="KW-0378">Hydrolase</keyword>
<dbReference type="Proteomes" id="UP000664914">
    <property type="component" value="Chromosome"/>
</dbReference>
<dbReference type="SUPFAM" id="SSF53474">
    <property type="entry name" value="alpha/beta-Hydrolases"/>
    <property type="match status" value="1"/>
</dbReference>
<evidence type="ECO:0000259" key="3">
    <source>
        <dbReference type="Pfam" id="PF12697"/>
    </source>
</evidence>
<accession>A0A975HDF6</accession>
<evidence type="ECO:0000313" key="5">
    <source>
        <dbReference type="Proteomes" id="UP000664914"/>
    </source>
</evidence>
<reference evidence="4" key="2">
    <citation type="submission" date="2021-04" db="EMBL/GenBank/DDBJ databases">
        <title>Isolation and genomic analysis of the ibuprofen-degrading bacterium Sphingomonas strain MPO218.</title>
        <authorList>
            <person name="Aulestia M."/>
            <person name="Flores A."/>
            <person name="Mangas E.L."/>
            <person name="Perez-Pulido A.J."/>
            <person name="Santero E."/>
            <person name="Camacho E.M."/>
        </authorList>
    </citation>
    <scope>NUCLEOTIDE SEQUENCE</scope>
    <source>
        <strain evidence="4">MPO218</strain>
    </source>
</reference>
<dbReference type="GO" id="GO:0052689">
    <property type="term" value="F:carboxylic ester hydrolase activity"/>
    <property type="evidence" value="ECO:0007669"/>
    <property type="project" value="UniProtKB-ARBA"/>
</dbReference>
<dbReference type="Pfam" id="PF12697">
    <property type="entry name" value="Abhydrolase_6"/>
    <property type="match status" value="1"/>
</dbReference>
<evidence type="ECO:0000256" key="2">
    <source>
        <dbReference type="ARBA" id="ARBA00038115"/>
    </source>
</evidence>
<organism evidence="4 5">
    <name type="scientific">Rhizorhabdus wittichii</name>
    <dbReference type="NCBI Taxonomy" id="160791"/>
    <lineage>
        <taxon>Bacteria</taxon>
        <taxon>Pseudomonadati</taxon>
        <taxon>Pseudomonadota</taxon>
        <taxon>Alphaproteobacteria</taxon>
        <taxon>Sphingomonadales</taxon>
        <taxon>Sphingomonadaceae</taxon>
        <taxon>Rhizorhabdus</taxon>
    </lineage>
</organism>
<gene>
    <name evidence="4" type="ORF">HRJ34_23370</name>
</gene>